<feature type="region of interest" description="Disordered" evidence="1">
    <location>
        <begin position="1"/>
        <end position="34"/>
    </location>
</feature>
<reference evidence="2 3" key="1">
    <citation type="submission" date="2016-01" db="EMBL/GenBank/DDBJ databases">
        <authorList>
            <person name="Regsiter A."/>
            <person name="william w."/>
        </authorList>
    </citation>
    <scope>NUCLEOTIDE SEQUENCE [LARGE SCALE GENOMIC DNA]</scope>
    <source>
        <strain evidence="2 3">B6</strain>
    </source>
</reference>
<name>A0A822UXJ9_AGRTU</name>
<dbReference type="EMBL" id="FCNL01000020">
    <property type="protein sequence ID" value="CVI18394.1"/>
    <property type="molecule type" value="Genomic_DNA"/>
</dbReference>
<accession>A0A822UXJ9</accession>
<evidence type="ECO:0000313" key="3">
    <source>
        <dbReference type="Proteomes" id="UP000192074"/>
    </source>
</evidence>
<dbReference type="AlphaFoldDB" id="A0A822UXJ9"/>
<evidence type="ECO:0000256" key="1">
    <source>
        <dbReference type="SAM" id="MobiDB-lite"/>
    </source>
</evidence>
<evidence type="ECO:0000313" key="2">
    <source>
        <dbReference type="EMBL" id="CVI18394.1"/>
    </source>
</evidence>
<protein>
    <submittedName>
        <fullName evidence="2">Uncharacterized protein</fullName>
    </submittedName>
</protein>
<dbReference type="Proteomes" id="UP000192074">
    <property type="component" value="Unassembled WGS sequence"/>
</dbReference>
<comment type="caution">
    <text evidence="2">The sequence shown here is derived from an EMBL/GenBank/DDBJ whole genome shotgun (WGS) entry which is preliminary data.</text>
</comment>
<gene>
    <name evidence="2" type="ORF">AGR4A_Cc30355</name>
</gene>
<sequence>MAGHADRRDKNAAVNEQSHHIDRKTVGAGGDDSHRANPCDPATLCVVASSGGRNPGNICLDHKIDNRRRTSNIRLCGNHHRQRIRSGCRPIGGRLLRLESS</sequence>
<organism evidence="2 3">
    <name type="scientific">Agrobacterium tumefaciens str. B6</name>
    <dbReference type="NCBI Taxonomy" id="1183423"/>
    <lineage>
        <taxon>Bacteria</taxon>
        <taxon>Pseudomonadati</taxon>
        <taxon>Pseudomonadota</taxon>
        <taxon>Alphaproteobacteria</taxon>
        <taxon>Hyphomicrobiales</taxon>
        <taxon>Rhizobiaceae</taxon>
        <taxon>Rhizobium/Agrobacterium group</taxon>
        <taxon>Agrobacterium</taxon>
        <taxon>Agrobacterium tumefaciens complex</taxon>
    </lineage>
</organism>
<proteinExistence type="predicted"/>